<feature type="transmembrane region" description="Helical" evidence="7">
    <location>
        <begin position="212"/>
        <end position="232"/>
    </location>
</feature>
<dbReference type="PROSITE" id="PS50267">
    <property type="entry name" value="NA_NEUROTRAN_SYMP_3"/>
    <property type="match status" value="1"/>
</dbReference>
<evidence type="ECO:0000256" key="3">
    <source>
        <dbReference type="ARBA" id="ARBA00022692"/>
    </source>
</evidence>
<feature type="transmembrane region" description="Helical" evidence="7">
    <location>
        <begin position="351"/>
        <end position="379"/>
    </location>
</feature>
<evidence type="ECO:0000256" key="4">
    <source>
        <dbReference type="ARBA" id="ARBA00022989"/>
    </source>
</evidence>
<organism evidence="8 9">
    <name type="scientific">Paraphaeosphaeria minitans</name>
    <dbReference type="NCBI Taxonomy" id="565426"/>
    <lineage>
        <taxon>Eukaryota</taxon>
        <taxon>Fungi</taxon>
        <taxon>Dikarya</taxon>
        <taxon>Ascomycota</taxon>
        <taxon>Pezizomycotina</taxon>
        <taxon>Dothideomycetes</taxon>
        <taxon>Pleosporomycetidae</taxon>
        <taxon>Pleosporales</taxon>
        <taxon>Massarineae</taxon>
        <taxon>Didymosphaeriaceae</taxon>
        <taxon>Paraphaeosphaeria</taxon>
    </lineage>
</organism>
<feature type="transmembrane region" description="Helical" evidence="7">
    <location>
        <begin position="484"/>
        <end position="503"/>
    </location>
</feature>
<dbReference type="PRINTS" id="PR00176">
    <property type="entry name" value="NANEUSMPORT"/>
</dbReference>
<feature type="transmembrane region" description="Helical" evidence="7">
    <location>
        <begin position="31"/>
        <end position="50"/>
    </location>
</feature>
<evidence type="ECO:0000256" key="2">
    <source>
        <dbReference type="ARBA" id="ARBA00022448"/>
    </source>
</evidence>
<dbReference type="InterPro" id="IPR037272">
    <property type="entry name" value="SNS_sf"/>
</dbReference>
<evidence type="ECO:0000256" key="1">
    <source>
        <dbReference type="ARBA" id="ARBA00004141"/>
    </source>
</evidence>
<dbReference type="InterPro" id="IPR000175">
    <property type="entry name" value="Na/ntran_symport"/>
</dbReference>
<dbReference type="SUPFAM" id="SSF161070">
    <property type="entry name" value="SNF-like"/>
    <property type="match status" value="1"/>
</dbReference>
<feature type="transmembrane region" description="Helical" evidence="7">
    <location>
        <begin position="62"/>
        <end position="84"/>
    </location>
</feature>
<feature type="region of interest" description="Disordered" evidence="6">
    <location>
        <begin position="651"/>
        <end position="671"/>
    </location>
</feature>
<dbReference type="GO" id="GO:0035725">
    <property type="term" value="P:sodium ion transmembrane transport"/>
    <property type="evidence" value="ECO:0007669"/>
    <property type="project" value="TreeGrafter"/>
</dbReference>
<reference evidence="8" key="1">
    <citation type="journal article" date="2020" name="Mol. Plant Microbe Interact.">
        <title>Genome Sequence of the Biocontrol Agent Coniothyrium minitans strain Conio (IMI 134523).</title>
        <authorList>
            <person name="Patel D."/>
            <person name="Shittu T.A."/>
            <person name="Baroncelli R."/>
            <person name="Muthumeenakshi S."/>
            <person name="Osborne T.H."/>
            <person name="Janganan T.K."/>
            <person name="Sreenivasaprasad S."/>
        </authorList>
    </citation>
    <scope>NUCLEOTIDE SEQUENCE</scope>
    <source>
        <strain evidence="8">Conio</strain>
    </source>
</reference>
<dbReference type="EMBL" id="WJXW01000001">
    <property type="protein sequence ID" value="KAF9741709.1"/>
    <property type="molecule type" value="Genomic_DNA"/>
</dbReference>
<proteinExistence type="predicted"/>
<keyword evidence="2" id="KW-0813">Transport</keyword>
<dbReference type="PANTHER" id="PTHR11616">
    <property type="entry name" value="SODIUM/CHLORIDE DEPENDENT TRANSPORTER"/>
    <property type="match status" value="1"/>
</dbReference>
<sequence>MVLRYLKKVGAVLAPPAPTSDDGRDQWPSRAAFLLAAMGGCAGQGNLLRYPSVVYNNYGLQWFIPYLLAVFLIAIPSLILEVSIGQAYRGGTVIAFNNINRRLKGVGLGPVLVSFIVVQYFTVNLAWIMSYFRHSFTSPLPWAGRLEEFYWTDVLSVGNITEGSLSPSGNSVLSYTSFPHVKIVGETLGWSVFVWFLIWLSIFRGVGMTGRVVYFTMGLPIVTTIIFVGRALSLENAGEGVALLWTNFRGDQLASGTVWQTAVGQVFFSTGIGFGYFTSYASYNQKHANAVMDAILICGSNVLFENFAAFAVFGVVGYLRRWPKDGVRLGAFVVGFLTLPEAVLQMPGANFWAVLLFFTLIVLGFSSAFVMLDVVVTLVCDSGMTKLSRPWVVTILTVLSFLMCIPYCTEFGYYLLDGVDRWINNVALIFVVWTEVSSSTTVYRWSDVVEQTGLPAFAIYNFGFFGGQFFGITLAHGIRSPGSGAGAGIALYVFCAIIAVIVARQPDVAAPRFTRWDIWNSSPVVRKFWYLAFYSGNQIRRDLNLIVGVGKNWKIPSFLPILLRYISGPVLAIIFSFAYPEFHTLRYDPMMITGFIIAHLTMLLVIIGYALPRYYDALIPVERRGEGTELTTPMETKGELGGRPIAYMAERGEAPPEYESDENRARIKVAN</sequence>
<dbReference type="GO" id="GO:0005886">
    <property type="term" value="C:plasma membrane"/>
    <property type="evidence" value="ECO:0007669"/>
    <property type="project" value="TreeGrafter"/>
</dbReference>
<evidence type="ECO:0000313" key="9">
    <source>
        <dbReference type="Proteomes" id="UP000756921"/>
    </source>
</evidence>
<feature type="transmembrane region" description="Helical" evidence="7">
    <location>
        <begin position="183"/>
        <end position="200"/>
    </location>
</feature>
<evidence type="ECO:0000256" key="5">
    <source>
        <dbReference type="ARBA" id="ARBA00023136"/>
    </source>
</evidence>
<feature type="transmembrane region" description="Helical" evidence="7">
    <location>
        <begin position="294"/>
        <end position="319"/>
    </location>
</feature>
<feature type="transmembrane region" description="Helical" evidence="7">
    <location>
        <begin position="561"/>
        <end position="579"/>
    </location>
</feature>
<comment type="caution">
    <text evidence="8">The sequence shown here is derived from an EMBL/GenBank/DDBJ whole genome shotgun (WGS) entry which is preliminary data.</text>
</comment>
<feature type="transmembrane region" description="Helical" evidence="7">
    <location>
        <begin position="326"/>
        <end position="345"/>
    </location>
</feature>
<evidence type="ECO:0000256" key="7">
    <source>
        <dbReference type="SAM" id="Phobius"/>
    </source>
</evidence>
<comment type="subcellular location">
    <subcellularLocation>
        <location evidence="1">Membrane</location>
        <topology evidence="1">Multi-pass membrane protein</topology>
    </subcellularLocation>
</comment>
<dbReference type="CDD" id="cd11554">
    <property type="entry name" value="SLC6sbd_u2"/>
    <property type="match status" value="1"/>
</dbReference>
<evidence type="ECO:0000313" key="8">
    <source>
        <dbReference type="EMBL" id="KAF9741709.1"/>
    </source>
</evidence>
<dbReference type="PANTHER" id="PTHR11616:SF240">
    <property type="entry name" value="BLOATED TUBULES, ISOFORM B-RELATED"/>
    <property type="match status" value="1"/>
</dbReference>
<keyword evidence="5 7" id="KW-0472">Membrane</keyword>
<dbReference type="AlphaFoldDB" id="A0A9P6GWY6"/>
<feature type="transmembrane region" description="Helical" evidence="7">
    <location>
        <begin position="457"/>
        <end position="478"/>
    </location>
</feature>
<name>A0A9P6GWY6_9PLEO</name>
<feature type="transmembrane region" description="Helical" evidence="7">
    <location>
        <begin position="105"/>
        <end position="132"/>
    </location>
</feature>
<accession>A0A9P6GWY6</accession>
<dbReference type="Pfam" id="PF00209">
    <property type="entry name" value="SNF"/>
    <property type="match status" value="1"/>
</dbReference>
<dbReference type="OrthoDB" id="6581954at2759"/>
<protein>
    <submittedName>
        <fullName evidence="8">Sodium chloride dependent neurotransmitter</fullName>
    </submittedName>
</protein>
<gene>
    <name evidence="8" type="ORF">PMIN01_01248</name>
</gene>
<feature type="transmembrane region" description="Helical" evidence="7">
    <location>
        <begin position="591"/>
        <end position="611"/>
    </location>
</feature>
<keyword evidence="3 7" id="KW-0812">Transmembrane</keyword>
<keyword evidence="4 7" id="KW-1133">Transmembrane helix</keyword>
<dbReference type="Proteomes" id="UP000756921">
    <property type="component" value="Unassembled WGS sequence"/>
</dbReference>
<keyword evidence="9" id="KW-1185">Reference proteome</keyword>
<feature type="transmembrane region" description="Helical" evidence="7">
    <location>
        <begin position="391"/>
        <end position="416"/>
    </location>
</feature>
<evidence type="ECO:0000256" key="6">
    <source>
        <dbReference type="SAM" id="MobiDB-lite"/>
    </source>
</evidence>